<dbReference type="InterPro" id="IPR049167">
    <property type="entry name" value="GH39_C"/>
</dbReference>
<feature type="domain" description="Glycosyl hydrolases family 39 N-terminal catalytic" evidence="15">
    <location>
        <begin position="706"/>
        <end position="1129"/>
    </location>
</feature>
<evidence type="ECO:0000256" key="9">
    <source>
        <dbReference type="ARBA" id="ARBA00023295"/>
    </source>
</evidence>
<dbReference type="SUPFAM" id="SSF51445">
    <property type="entry name" value="(Trans)glycosidases"/>
    <property type="match status" value="2"/>
</dbReference>
<evidence type="ECO:0000256" key="13">
    <source>
        <dbReference type="PIRSR" id="PIRSR600514-1"/>
    </source>
</evidence>
<dbReference type="GO" id="GO:0030211">
    <property type="term" value="P:heparin proteoglycan catabolic process"/>
    <property type="evidence" value="ECO:0007669"/>
    <property type="project" value="UniProtKB-ARBA"/>
</dbReference>
<feature type="region of interest" description="Disordered" evidence="14">
    <location>
        <begin position="619"/>
        <end position="711"/>
    </location>
</feature>
<sequence>MHGCPQHLLSFSKGSAGQGLSYNFTHLDGYLDLLQENQLLPGFELMGSPSGRFNDFEDKLQVVKWRDLVSLLARRYIGRYGLAQVSKWNFETWNEPDHKDFDNVSMTTQGFLNYYDACSEGLRAASPALRLGGPGDSFHPPPRSPLCWSLLGHCANGTNFFTGEVGVRLDYISLHKKGNGSSIGILEQEVATVQQIQQLFPTFKDTPIYNDEADPLVGWSQPQPWRADVTYAAMVVKVIAQHQNLLVANASSPVHYALLSNDNAFLSYHPHPFSQRTLTARFQVNNTRPPHVQLLRKPVLTAMGLLALLDGEQLWAEVSRHRVVLDSNHTVGVLASAHHPKGPTDAWRATMLVYASDDTRAHPNRSIRMTLRLYGVPPRPGLLYVTYHVDNRLCSPHSEWQRMGQPVFPSAEQFRRMRLAEDPVVAEPRPFPVGGSLTLHPELALPSLLLVHVCARPEKPPGQVTRLRVLPLTRGQLALVWSDERVGSKCLWTYEIQFSLDGEVYTPVSRRPSTFNLFVFSPETAVVSGSYRVRALDYWARPGPFSDPVPYLEFKEPFYLTVLGQLLDGHWVKWGLAPGKEDRAGGEQVEPGLCLPPPNKDPTPQVELLNGALRLLQGGASAGHHGGGWDRASLSMPDCGQQQERLLSPPPQEETSEDTHFAEMQVGAAAEQRGTSRSRQKAAKTGHCPGAASSTEGRGPAPPHKGSAGQGLSYNFTHLDGYLDLLQENQLLPGFELMGSPSGRFNDFEDKLQVVKWRDLVSLLARRYIGRYGLAQVSKWNFETWNEPDHKDFDNVSMTTQGFLNYYDACSEGLRAASPALRLGGPGDSFHPPPRSPLCWSLLGHCANGTNFFTGEVGVRLDYISLHKKGNGSSIGILEQEVATVQQIQQLFPTFKDTPIYNDEADPLVGWSQPQPWRADVTYAAMVVKVIAQHQNLLVANASSPVHYALLSNDNAFLSYHPHPFSQRTLTARFQVNNTRPPHVQLLRKPVLTAMGLLALLDGEQLWAEVSRHRVVLDSNHTVGVLASAHHPKGPTDAWRATMLVYASDDTRAHPNRSIRMTLRLYGVPPRPGLLYVTYHVDNRLCSPHSEWQRMGQPVFPSAEQFRRMRLAEDPVVAEPRPFPVGGSLTLHPELALPSLLLVHVCARPEKPPGQVTRLRVLPLTRGQLALVWSDERVGSKCLWTYEIQFSLDGEVYTPVSRRPSTFNLFVFSPETAVVSGSYRVRALDYWARPGPFSDPVPYLEVPAS</sequence>
<dbReference type="Gene3D" id="2.60.40.1500">
    <property type="entry name" value="Glycosyl hydrolase domain, family 39"/>
    <property type="match status" value="2"/>
</dbReference>
<keyword evidence="9" id="KW-0326">Glycosidase</keyword>
<dbReference type="Gene3D" id="2.60.40.10">
    <property type="entry name" value="Immunoglobulins"/>
    <property type="match status" value="2"/>
</dbReference>
<evidence type="ECO:0000256" key="12">
    <source>
        <dbReference type="ARBA" id="ARBA00074705"/>
    </source>
</evidence>
<evidence type="ECO:0000256" key="2">
    <source>
        <dbReference type="ARBA" id="ARBA00008875"/>
    </source>
</evidence>
<dbReference type="InterPro" id="IPR036116">
    <property type="entry name" value="FN3_sf"/>
</dbReference>
<evidence type="ECO:0000259" key="16">
    <source>
        <dbReference type="Pfam" id="PF21200"/>
    </source>
</evidence>
<dbReference type="InterPro" id="IPR017853">
    <property type="entry name" value="GH"/>
</dbReference>
<dbReference type="GO" id="GO:0030200">
    <property type="term" value="P:heparan sulfate proteoglycan catabolic process"/>
    <property type="evidence" value="ECO:0007669"/>
    <property type="project" value="UniProtKB-ARBA"/>
</dbReference>
<evidence type="ECO:0000256" key="14">
    <source>
        <dbReference type="SAM" id="MobiDB-lite"/>
    </source>
</evidence>
<keyword evidence="6" id="KW-1015">Disulfide bond</keyword>
<dbReference type="Pfam" id="PF01229">
    <property type="entry name" value="Glyco_hydro_39"/>
    <property type="match status" value="2"/>
</dbReference>
<dbReference type="Gene3D" id="3.20.20.80">
    <property type="entry name" value="Glycosidases"/>
    <property type="match status" value="2"/>
</dbReference>
<evidence type="ECO:0000256" key="7">
    <source>
        <dbReference type="ARBA" id="ARBA00023180"/>
    </source>
</evidence>
<reference evidence="17" key="1">
    <citation type="submission" date="2019-04" db="EMBL/GenBank/DDBJ databases">
        <authorList>
            <person name="Alioto T."/>
            <person name="Alioto T."/>
        </authorList>
    </citation>
    <scope>NUCLEOTIDE SEQUENCE [LARGE SCALE GENOMIC DNA]</scope>
</reference>
<dbReference type="GO" id="GO:0043202">
    <property type="term" value="C:lysosomal lumen"/>
    <property type="evidence" value="ECO:0007669"/>
    <property type="project" value="UniProtKB-ARBA"/>
</dbReference>
<keyword evidence="7" id="KW-0325">Glycoprotein</keyword>
<keyword evidence="18" id="KW-1185">Reference proteome</keyword>
<dbReference type="InterPro" id="IPR000514">
    <property type="entry name" value="Glyco_hydro_39"/>
</dbReference>
<dbReference type="InterPro" id="IPR013783">
    <property type="entry name" value="Ig-like_fold"/>
</dbReference>
<accession>A0A5E4BNB4</accession>
<dbReference type="Proteomes" id="UP000335636">
    <property type="component" value="Unassembled WGS sequence"/>
</dbReference>
<dbReference type="SUPFAM" id="SSF49265">
    <property type="entry name" value="Fibronectin type III"/>
    <property type="match status" value="1"/>
</dbReference>
<dbReference type="EMBL" id="CABDUW010000540">
    <property type="protein sequence ID" value="VTJ71108.1"/>
    <property type="molecule type" value="Genomic_DNA"/>
</dbReference>
<dbReference type="PANTHER" id="PTHR12631:SF8">
    <property type="entry name" value="ALPHA-L-IDURONIDASE"/>
    <property type="match status" value="1"/>
</dbReference>
<keyword evidence="5" id="KW-0378">Hydrolase</keyword>
<evidence type="ECO:0000256" key="4">
    <source>
        <dbReference type="ARBA" id="ARBA00022729"/>
    </source>
</evidence>
<comment type="caution">
    <text evidence="17">The sequence shown here is derived from an EMBL/GenBank/DDBJ whole genome shotgun (WGS) entry which is preliminary data.</text>
</comment>
<dbReference type="SUPFAM" id="SSF51011">
    <property type="entry name" value="Glycosyl hydrolase domain"/>
    <property type="match status" value="2"/>
</dbReference>
<evidence type="ECO:0000256" key="11">
    <source>
        <dbReference type="ARBA" id="ARBA00066533"/>
    </source>
</evidence>
<evidence type="ECO:0000256" key="8">
    <source>
        <dbReference type="ARBA" id="ARBA00023228"/>
    </source>
</evidence>
<dbReference type="InterPro" id="IPR049166">
    <property type="entry name" value="GH39_cat"/>
</dbReference>
<dbReference type="GO" id="GO:0006027">
    <property type="term" value="P:glycosaminoglycan catabolic process"/>
    <property type="evidence" value="ECO:0007669"/>
    <property type="project" value="UniProtKB-ARBA"/>
</dbReference>
<evidence type="ECO:0000256" key="10">
    <source>
        <dbReference type="ARBA" id="ARBA00052088"/>
    </source>
</evidence>
<comment type="subcellular location">
    <subcellularLocation>
        <location evidence="1">Lysosome</location>
    </subcellularLocation>
</comment>
<comment type="subunit">
    <text evidence="3">Monomer.</text>
</comment>
<dbReference type="FunFam" id="3.20.20.80:FF:000059">
    <property type="entry name" value="Alpha-L-iduronidase"/>
    <property type="match status" value="1"/>
</dbReference>
<dbReference type="FunFam" id="2.60.40.1500:FF:000001">
    <property type="entry name" value="Alpha-L-iduronidase"/>
    <property type="match status" value="2"/>
</dbReference>
<comment type="similarity">
    <text evidence="2">Belongs to the glycosyl hydrolase 39 family.</text>
</comment>
<gene>
    <name evidence="17" type="ORF">MONAX_5E044618</name>
</gene>
<feature type="domain" description="Alpha-L-iduronidase C-terminal" evidence="16">
    <location>
        <begin position="465"/>
        <end position="553"/>
    </location>
</feature>
<evidence type="ECO:0000313" key="17">
    <source>
        <dbReference type="EMBL" id="VTJ71108.1"/>
    </source>
</evidence>
<organism evidence="17 18">
    <name type="scientific">Marmota monax</name>
    <name type="common">Woodchuck</name>
    <dbReference type="NCBI Taxonomy" id="9995"/>
    <lineage>
        <taxon>Eukaryota</taxon>
        <taxon>Metazoa</taxon>
        <taxon>Chordata</taxon>
        <taxon>Craniata</taxon>
        <taxon>Vertebrata</taxon>
        <taxon>Euteleostomi</taxon>
        <taxon>Mammalia</taxon>
        <taxon>Eutheria</taxon>
        <taxon>Euarchontoglires</taxon>
        <taxon>Glires</taxon>
        <taxon>Rodentia</taxon>
        <taxon>Sciuromorpha</taxon>
        <taxon>Sciuridae</taxon>
        <taxon>Xerinae</taxon>
        <taxon>Marmotini</taxon>
        <taxon>Marmota</taxon>
    </lineage>
</organism>
<comment type="catalytic activity">
    <reaction evidence="10">
        <text>Hydrolysis of unsulfated alpha-L-iduronosidic linkages in dermatan sulfate.</text>
        <dbReference type="EC" id="3.2.1.76"/>
    </reaction>
</comment>
<evidence type="ECO:0000313" key="18">
    <source>
        <dbReference type="Proteomes" id="UP000335636"/>
    </source>
</evidence>
<dbReference type="GO" id="GO:0003940">
    <property type="term" value="F:L-iduronidase activity"/>
    <property type="evidence" value="ECO:0007669"/>
    <property type="project" value="UniProtKB-EC"/>
</dbReference>
<evidence type="ECO:0000256" key="6">
    <source>
        <dbReference type="ARBA" id="ARBA00023157"/>
    </source>
</evidence>
<evidence type="ECO:0000256" key="1">
    <source>
        <dbReference type="ARBA" id="ARBA00004371"/>
    </source>
</evidence>
<dbReference type="Pfam" id="PF21200">
    <property type="entry name" value="Glyco_hydro_39_C"/>
    <property type="match status" value="2"/>
</dbReference>
<evidence type="ECO:0000259" key="15">
    <source>
        <dbReference type="Pfam" id="PF01229"/>
    </source>
</evidence>
<proteinExistence type="inferred from homology"/>
<dbReference type="GO" id="GO:0030209">
    <property type="term" value="P:dermatan sulfate proteoglycan catabolic process"/>
    <property type="evidence" value="ECO:0007669"/>
    <property type="project" value="UniProtKB-ARBA"/>
</dbReference>
<dbReference type="AlphaFoldDB" id="A0A5E4BNB4"/>
<dbReference type="FunFam" id="2.60.40.10:FF:001526">
    <property type="entry name" value="Alpha-L-iduronidase"/>
    <property type="match status" value="1"/>
</dbReference>
<evidence type="ECO:0000256" key="5">
    <source>
        <dbReference type="ARBA" id="ARBA00022801"/>
    </source>
</evidence>
<dbReference type="InterPro" id="IPR049165">
    <property type="entry name" value="GH39_as"/>
</dbReference>
<dbReference type="PRINTS" id="PR00745">
    <property type="entry name" value="GLHYDRLASE39"/>
</dbReference>
<protein>
    <recommendedName>
        <fullName evidence="12">Alpha-L-iduronidase</fullName>
        <ecNumber evidence="11">3.2.1.76</ecNumber>
    </recommendedName>
</protein>
<dbReference type="PROSITE" id="PS01027">
    <property type="entry name" value="GLYCOSYL_HYDROL_F39"/>
    <property type="match status" value="2"/>
</dbReference>
<keyword evidence="4" id="KW-0732">Signal</keyword>
<name>A0A5E4BNB4_MARMO</name>
<dbReference type="EC" id="3.2.1.76" evidence="11"/>
<feature type="active site" description="Proton donor" evidence="13">
    <location>
        <position position="95"/>
    </location>
</feature>
<feature type="domain" description="Glycosyl hydrolases family 39 N-terminal catalytic" evidence="15">
    <location>
        <begin position="2"/>
        <end position="437"/>
    </location>
</feature>
<keyword evidence="8" id="KW-0458">Lysosome</keyword>
<evidence type="ECO:0000256" key="3">
    <source>
        <dbReference type="ARBA" id="ARBA00011245"/>
    </source>
</evidence>
<dbReference type="PANTHER" id="PTHR12631">
    <property type="entry name" value="ALPHA-L-IDURONIDASE"/>
    <property type="match status" value="1"/>
</dbReference>
<dbReference type="InterPro" id="IPR051923">
    <property type="entry name" value="Glycosyl_Hydrolase_39"/>
</dbReference>
<dbReference type="GO" id="GO:0005975">
    <property type="term" value="P:carbohydrate metabolic process"/>
    <property type="evidence" value="ECO:0007669"/>
    <property type="project" value="InterPro"/>
</dbReference>
<feature type="domain" description="Alpha-L-iduronidase C-terminal" evidence="16">
    <location>
        <begin position="1157"/>
        <end position="1245"/>
    </location>
</feature>